<keyword evidence="2" id="KW-1185">Reference proteome</keyword>
<evidence type="ECO:0000313" key="1">
    <source>
        <dbReference type="EMBL" id="GII97342.1"/>
    </source>
</evidence>
<dbReference type="Proteomes" id="UP000606172">
    <property type="component" value="Unassembled WGS sequence"/>
</dbReference>
<gene>
    <name evidence="1" type="ORF">Ssi02_75730</name>
</gene>
<accession>A0A919RP46</accession>
<dbReference type="EMBL" id="BOOW01000058">
    <property type="protein sequence ID" value="GII97342.1"/>
    <property type="molecule type" value="Genomic_DNA"/>
</dbReference>
<comment type="caution">
    <text evidence="1">The sequence shown here is derived from an EMBL/GenBank/DDBJ whole genome shotgun (WGS) entry which is preliminary data.</text>
</comment>
<protein>
    <submittedName>
        <fullName evidence="1">Uncharacterized protein</fullName>
    </submittedName>
</protein>
<reference evidence="1" key="1">
    <citation type="submission" date="2021-01" db="EMBL/GenBank/DDBJ databases">
        <title>Whole genome shotgun sequence of Sinosporangium siamense NBRC 109515.</title>
        <authorList>
            <person name="Komaki H."/>
            <person name="Tamura T."/>
        </authorList>
    </citation>
    <scope>NUCLEOTIDE SEQUENCE</scope>
    <source>
        <strain evidence="1">NBRC 109515</strain>
    </source>
</reference>
<proteinExistence type="predicted"/>
<sequence>MEVPLKILPSAWASDTTDWPGRTHRVLPGVPFFQMFNAPLRLPYFGTLPM</sequence>
<name>A0A919RP46_9ACTN</name>
<evidence type="ECO:0000313" key="2">
    <source>
        <dbReference type="Proteomes" id="UP000606172"/>
    </source>
</evidence>
<dbReference type="AlphaFoldDB" id="A0A919RP46"/>
<organism evidence="1 2">
    <name type="scientific">Sinosporangium siamense</name>
    <dbReference type="NCBI Taxonomy" id="1367973"/>
    <lineage>
        <taxon>Bacteria</taxon>
        <taxon>Bacillati</taxon>
        <taxon>Actinomycetota</taxon>
        <taxon>Actinomycetes</taxon>
        <taxon>Streptosporangiales</taxon>
        <taxon>Streptosporangiaceae</taxon>
        <taxon>Sinosporangium</taxon>
    </lineage>
</organism>
<dbReference type="RefSeq" id="WP_204033005.1">
    <property type="nucleotide sequence ID" value="NZ_BOOW01000058.1"/>
</dbReference>